<evidence type="ECO:0000313" key="1">
    <source>
        <dbReference type="EMBL" id="MBE1534525.1"/>
    </source>
</evidence>
<reference evidence="1 2" key="1">
    <citation type="submission" date="2020-10" db="EMBL/GenBank/DDBJ databases">
        <title>Sequencing the genomes of 1000 actinobacteria strains.</title>
        <authorList>
            <person name="Klenk H.-P."/>
        </authorList>
    </citation>
    <scope>NUCLEOTIDE SEQUENCE [LARGE SCALE GENOMIC DNA]</scope>
    <source>
        <strain evidence="1 2">DSM 46744</strain>
    </source>
</reference>
<gene>
    <name evidence="1" type="ORF">H4W34_004358</name>
</gene>
<comment type="caution">
    <text evidence="1">The sequence shown here is derived from an EMBL/GenBank/DDBJ whole genome shotgun (WGS) entry which is preliminary data.</text>
</comment>
<keyword evidence="2" id="KW-1185">Reference proteome</keyword>
<evidence type="ECO:0000313" key="2">
    <source>
        <dbReference type="Proteomes" id="UP000627838"/>
    </source>
</evidence>
<sequence length="41" mass="4107">MTDLLVALLELEDGDGILSGLGIDKAVAEANIAAALAPLTK</sequence>
<dbReference type="Proteomes" id="UP000627838">
    <property type="component" value="Unassembled WGS sequence"/>
</dbReference>
<proteinExistence type="predicted"/>
<name>A0ABR9JWM0_9ACTN</name>
<protein>
    <submittedName>
        <fullName evidence="1">Uncharacterized protein</fullName>
    </submittedName>
</protein>
<organism evidence="1 2">
    <name type="scientific">Actinomadura algeriensis</name>
    <dbReference type="NCBI Taxonomy" id="1679523"/>
    <lineage>
        <taxon>Bacteria</taxon>
        <taxon>Bacillati</taxon>
        <taxon>Actinomycetota</taxon>
        <taxon>Actinomycetes</taxon>
        <taxon>Streptosporangiales</taxon>
        <taxon>Thermomonosporaceae</taxon>
        <taxon>Actinomadura</taxon>
    </lineage>
</organism>
<dbReference type="EMBL" id="JADBDZ010000001">
    <property type="protein sequence ID" value="MBE1534525.1"/>
    <property type="molecule type" value="Genomic_DNA"/>
</dbReference>
<dbReference type="RefSeq" id="WP_264085502.1">
    <property type="nucleotide sequence ID" value="NZ_JADBDZ010000001.1"/>
</dbReference>
<accession>A0ABR9JWM0</accession>